<sequence length="33" mass="3620">MPPLVELEPPPVEPEPSLAELESLLSLEPPPWS</sequence>
<gene>
    <name evidence="2" type="ORF">MELE44368_18695</name>
</gene>
<dbReference type="AlphaFoldDB" id="A0A439DUF5"/>
<accession>A0A439DUF5</accession>
<evidence type="ECO:0000256" key="1">
    <source>
        <dbReference type="SAM" id="MobiDB-lite"/>
    </source>
</evidence>
<evidence type="ECO:0000313" key="3">
    <source>
        <dbReference type="Proteomes" id="UP000287177"/>
    </source>
</evidence>
<reference evidence="2 3" key="1">
    <citation type="submission" date="2013-06" db="EMBL/GenBank/DDBJ databases">
        <title>The draft sequence of the Mycobacterium elephantis genome.</title>
        <authorList>
            <person name="Pettersson F.B."/>
            <person name="Das S."/>
            <person name="Dasgupta S."/>
            <person name="Bhattacharya A."/>
            <person name="Kirsebom L.A."/>
        </authorList>
    </citation>
    <scope>NUCLEOTIDE SEQUENCE [LARGE SCALE GENOMIC DNA]</scope>
    <source>
        <strain evidence="2 3">DSM 44368</strain>
    </source>
</reference>
<dbReference type="Proteomes" id="UP000287177">
    <property type="component" value="Unassembled WGS sequence"/>
</dbReference>
<protein>
    <submittedName>
        <fullName evidence="2">Uncharacterized protein</fullName>
    </submittedName>
</protein>
<feature type="region of interest" description="Disordered" evidence="1">
    <location>
        <begin position="1"/>
        <end position="33"/>
    </location>
</feature>
<keyword evidence="3" id="KW-1185">Reference proteome</keyword>
<evidence type="ECO:0000313" key="2">
    <source>
        <dbReference type="EMBL" id="RWA20227.1"/>
    </source>
</evidence>
<organism evidence="2 3">
    <name type="scientific">Mycolicibacterium elephantis DSM 44368</name>
    <dbReference type="NCBI Taxonomy" id="1335622"/>
    <lineage>
        <taxon>Bacteria</taxon>
        <taxon>Bacillati</taxon>
        <taxon>Actinomycetota</taxon>
        <taxon>Actinomycetes</taxon>
        <taxon>Mycobacteriales</taxon>
        <taxon>Mycobacteriaceae</taxon>
        <taxon>Mycolicibacterium</taxon>
    </lineage>
</organism>
<name>A0A439DUF5_9MYCO</name>
<comment type="caution">
    <text evidence="2">The sequence shown here is derived from an EMBL/GenBank/DDBJ whole genome shotgun (WGS) entry which is preliminary data.</text>
</comment>
<feature type="compositionally biased region" description="Low complexity" evidence="1">
    <location>
        <begin position="15"/>
        <end position="27"/>
    </location>
</feature>
<feature type="compositionally biased region" description="Pro residues" evidence="1">
    <location>
        <begin position="1"/>
        <end position="14"/>
    </location>
</feature>
<proteinExistence type="predicted"/>
<dbReference type="EMBL" id="ATDN01000014">
    <property type="protein sequence ID" value="RWA20227.1"/>
    <property type="molecule type" value="Genomic_DNA"/>
</dbReference>